<evidence type="ECO:0000256" key="11">
    <source>
        <dbReference type="PIRSR" id="PIRSR006268-2"/>
    </source>
</evidence>
<evidence type="ECO:0000313" key="13">
    <source>
        <dbReference type="EMBL" id="RKQ33929.1"/>
    </source>
</evidence>
<name>A0A495A3H6_9BACI</name>
<feature type="binding site" evidence="11">
    <location>
        <position position="182"/>
    </location>
    <ligand>
        <name>Mg(2+)</name>
        <dbReference type="ChEBI" id="CHEBI:18420"/>
    </ligand>
</feature>
<comment type="catalytic activity">
    <reaction evidence="9 10 12">
        <text>L-threonyl-[protein] + FAD = FMN-L-threonyl-[protein] + AMP + H(+)</text>
        <dbReference type="Rhea" id="RHEA:36847"/>
        <dbReference type="Rhea" id="RHEA-COMP:11060"/>
        <dbReference type="Rhea" id="RHEA-COMP:11061"/>
        <dbReference type="ChEBI" id="CHEBI:15378"/>
        <dbReference type="ChEBI" id="CHEBI:30013"/>
        <dbReference type="ChEBI" id="CHEBI:57692"/>
        <dbReference type="ChEBI" id="CHEBI:74257"/>
        <dbReference type="ChEBI" id="CHEBI:456215"/>
        <dbReference type="EC" id="2.7.1.180"/>
    </reaction>
</comment>
<comment type="caution">
    <text evidence="13">The sequence shown here is derived from an EMBL/GenBank/DDBJ whole genome shotgun (WGS) entry which is preliminary data.</text>
</comment>
<protein>
    <recommendedName>
        <fullName evidence="2 10">FAD:protein FMN transferase</fullName>
        <ecNumber evidence="1 10">2.7.1.180</ecNumber>
    </recommendedName>
    <alternativeName>
        <fullName evidence="8 10">Flavin transferase</fullName>
    </alternativeName>
</protein>
<dbReference type="Pfam" id="PF02424">
    <property type="entry name" value="ApbE"/>
    <property type="match status" value="1"/>
</dbReference>
<keyword evidence="5 10" id="KW-0479">Metal-binding</keyword>
<keyword evidence="14" id="KW-1185">Reference proteome</keyword>
<keyword evidence="3 10" id="KW-0285">Flavoprotein</keyword>
<dbReference type="EC" id="2.7.1.180" evidence="1 10"/>
<keyword evidence="12" id="KW-0997">Cell inner membrane</keyword>
<keyword evidence="7 10" id="KW-0460">Magnesium</keyword>
<reference evidence="13 14" key="1">
    <citation type="journal article" date="2016" name="Int. J. Syst. Evol. Microbiol.">
        <title>Oceanobacillus halophilus sp. nov., a novel moderately halophilic bacterium from a hypersaline lake.</title>
        <authorList>
            <person name="Amoozegar M.A."/>
            <person name="Bagheri M."/>
            <person name="Makhdoumi A."/>
            <person name="Nikou M.M."/>
            <person name="Fazeli S.A.S."/>
            <person name="Schumann P."/>
            <person name="Sproer C."/>
            <person name="Sanchez-Porro C."/>
            <person name="Ventosa A."/>
        </authorList>
    </citation>
    <scope>NUCLEOTIDE SEQUENCE [LARGE SCALE GENOMIC DNA]</scope>
    <source>
        <strain evidence="13 14">DSM 23996</strain>
    </source>
</reference>
<evidence type="ECO:0000256" key="5">
    <source>
        <dbReference type="ARBA" id="ARBA00022723"/>
    </source>
</evidence>
<dbReference type="Gene3D" id="3.10.520.10">
    <property type="entry name" value="ApbE-like domains"/>
    <property type="match status" value="1"/>
</dbReference>
<evidence type="ECO:0000256" key="12">
    <source>
        <dbReference type="RuleBase" id="RU363002"/>
    </source>
</evidence>
<evidence type="ECO:0000256" key="2">
    <source>
        <dbReference type="ARBA" id="ARBA00016337"/>
    </source>
</evidence>
<evidence type="ECO:0000313" key="14">
    <source>
        <dbReference type="Proteomes" id="UP000269301"/>
    </source>
</evidence>
<keyword evidence="12" id="KW-0449">Lipoprotein</keyword>
<evidence type="ECO:0000256" key="3">
    <source>
        <dbReference type="ARBA" id="ARBA00022630"/>
    </source>
</evidence>
<gene>
    <name evidence="13" type="ORF">D8M06_08890</name>
</gene>
<comment type="cofactor">
    <cofactor evidence="11">
        <name>Mg(2+)</name>
        <dbReference type="ChEBI" id="CHEBI:18420"/>
    </cofactor>
    <cofactor evidence="11">
        <name>Mn(2+)</name>
        <dbReference type="ChEBI" id="CHEBI:29035"/>
    </cofactor>
    <text evidence="11">Magnesium. Can also use manganese.</text>
</comment>
<dbReference type="InterPro" id="IPR003374">
    <property type="entry name" value="ApbE-like_sf"/>
</dbReference>
<dbReference type="GO" id="GO:0016740">
    <property type="term" value="F:transferase activity"/>
    <property type="evidence" value="ECO:0007669"/>
    <property type="project" value="UniProtKB-UniRule"/>
</dbReference>
<keyword evidence="4 10" id="KW-0808">Transferase</keyword>
<comment type="function">
    <text evidence="12">Flavin transferase that catalyzes the transfer of the FMN moiety of FAD and its covalent binding to the hydroxyl group of a threonine residue in a target flavoprotein.</text>
</comment>
<evidence type="ECO:0000256" key="1">
    <source>
        <dbReference type="ARBA" id="ARBA00011955"/>
    </source>
</evidence>
<dbReference type="AlphaFoldDB" id="A0A495A3H6"/>
<dbReference type="EMBL" id="RBZP01000005">
    <property type="protein sequence ID" value="RKQ33929.1"/>
    <property type="molecule type" value="Genomic_DNA"/>
</dbReference>
<dbReference type="PANTHER" id="PTHR30040:SF2">
    <property type="entry name" value="FAD:PROTEIN FMN TRANSFERASE"/>
    <property type="match status" value="1"/>
</dbReference>
<comment type="similarity">
    <text evidence="10 12">Belongs to the ApbE family.</text>
</comment>
<evidence type="ECO:0000256" key="4">
    <source>
        <dbReference type="ARBA" id="ARBA00022679"/>
    </source>
</evidence>
<evidence type="ECO:0000256" key="9">
    <source>
        <dbReference type="ARBA" id="ARBA00048540"/>
    </source>
</evidence>
<evidence type="ECO:0000256" key="8">
    <source>
        <dbReference type="ARBA" id="ARBA00031306"/>
    </source>
</evidence>
<dbReference type="Proteomes" id="UP000269301">
    <property type="component" value="Unassembled WGS sequence"/>
</dbReference>
<evidence type="ECO:0000256" key="10">
    <source>
        <dbReference type="PIRNR" id="PIRNR006268"/>
    </source>
</evidence>
<comment type="subcellular location">
    <subcellularLocation>
        <location evidence="12">Cell inner membrane</location>
        <topology evidence="12">Lipid-anchor</topology>
        <orientation evidence="12">Periplasmic side</orientation>
    </subcellularLocation>
</comment>
<feature type="binding site" evidence="11">
    <location>
        <position position="296"/>
    </location>
    <ligand>
        <name>Mg(2+)</name>
        <dbReference type="ChEBI" id="CHEBI:18420"/>
    </ligand>
</feature>
<organism evidence="13 14">
    <name type="scientific">Oceanobacillus halophilus</name>
    <dbReference type="NCBI Taxonomy" id="930130"/>
    <lineage>
        <taxon>Bacteria</taxon>
        <taxon>Bacillati</taxon>
        <taxon>Bacillota</taxon>
        <taxon>Bacilli</taxon>
        <taxon>Bacillales</taxon>
        <taxon>Bacillaceae</taxon>
        <taxon>Oceanobacillus</taxon>
    </lineage>
</organism>
<dbReference type="GO" id="GO:0046872">
    <property type="term" value="F:metal ion binding"/>
    <property type="evidence" value="ECO:0007669"/>
    <property type="project" value="UniProtKB-UniRule"/>
</dbReference>
<dbReference type="PIRSF" id="PIRSF006268">
    <property type="entry name" value="ApbE"/>
    <property type="match status" value="1"/>
</dbReference>
<proteinExistence type="inferred from homology"/>
<feature type="binding site" evidence="11">
    <location>
        <position position="300"/>
    </location>
    <ligand>
        <name>Mg(2+)</name>
        <dbReference type="ChEBI" id="CHEBI:18420"/>
    </ligand>
</feature>
<keyword evidence="12" id="KW-1003">Cell membrane</keyword>
<keyword evidence="12" id="KW-0472">Membrane</keyword>
<dbReference type="InterPro" id="IPR024932">
    <property type="entry name" value="ApbE"/>
</dbReference>
<sequence length="353" mass="39223">MVNNKVIIFILLAIILIITGCSNDPETHAEKLNLIENPYKQTEFLLGTVVTIKIYDEGKEEVLGLVFDKIEELDQKITADEEGSEINTINDKAGEEAVNVSEDIFQLITEGKNYSEVAEGSFDITIGPLTKLWHIGFDDARKPEQAEIDEILPLINYKKVELNEKNKKVFLKDKGMRMDLGAIAKGYIADEVVQLLKENGVTTAIIDLGGNIFVMGNHYSGNPWTVGIQDPFSGRGDTIGKLKASNKSIVTSGIYERYLEVDGVKYHHLLNPKDGYPFNNKLASVSIISDKSIDGDALSTVLFSKGLQDGLDFIHELEGVEAIFIMEDKTIYTTDGLTDNFEITNEQFTFGNE</sequence>
<dbReference type="GO" id="GO:0005886">
    <property type="term" value="C:plasma membrane"/>
    <property type="evidence" value="ECO:0007669"/>
    <property type="project" value="UniProtKB-SubCell"/>
</dbReference>
<accession>A0A495A3H6</accession>
<dbReference type="PANTHER" id="PTHR30040">
    <property type="entry name" value="THIAMINE BIOSYNTHESIS LIPOPROTEIN APBE"/>
    <property type="match status" value="1"/>
</dbReference>
<keyword evidence="6 10" id="KW-0274">FAD</keyword>
<evidence type="ECO:0000256" key="6">
    <source>
        <dbReference type="ARBA" id="ARBA00022827"/>
    </source>
</evidence>
<evidence type="ECO:0000256" key="7">
    <source>
        <dbReference type="ARBA" id="ARBA00022842"/>
    </source>
</evidence>
<dbReference type="OrthoDB" id="9778595at2"/>
<dbReference type="SUPFAM" id="SSF143631">
    <property type="entry name" value="ApbE-like"/>
    <property type="match status" value="1"/>
</dbReference>
<dbReference type="PROSITE" id="PS51257">
    <property type="entry name" value="PROKAR_LIPOPROTEIN"/>
    <property type="match status" value="1"/>
</dbReference>